<proteinExistence type="predicted"/>
<gene>
    <name evidence="2" type="ORF">F8377_05720</name>
</gene>
<keyword evidence="3" id="KW-1185">Reference proteome</keyword>
<organism evidence="2 3">
    <name type="scientific">Corynebacterium zhongnanshanii</name>
    <dbReference type="NCBI Taxonomy" id="2768834"/>
    <lineage>
        <taxon>Bacteria</taxon>
        <taxon>Bacillati</taxon>
        <taxon>Actinomycetota</taxon>
        <taxon>Actinomycetes</taxon>
        <taxon>Mycobacteriales</taxon>
        <taxon>Corynebacteriaceae</taxon>
        <taxon>Corynebacterium</taxon>
    </lineage>
</organism>
<dbReference type="Pfam" id="PF13460">
    <property type="entry name" value="NAD_binding_10"/>
    <property type="match status" value="1"/>
</dbReference>
<protein>
    <submittedName>
        <fullName evidence="2">NAD(P)H-binding protein</fullName>
    </submittedName>
</protein>
<dbReference type="Gene3D" id="3.40.50.720">
    <property type="entry name" value="NAD(P)-binding Rossmann-like Domain"/>
    <property type="match status" value="1"/>
</dbReference>
<evidence type="ECO:0000313" key="2">
    <source>
        <dbReference type="EMBL" id="KAB3520747.1"/>
    </source>
</evidence>
<evidence type="ECO:0000259" key="1">
    <source>
        <dbReference type="Pfam" id="PF13460"/>
    </source>
</evidence>
<dbReference type="InterPro" id="IPR036291">
    <property type="entry name" value="NAD(P)-bd_dom_sf"/>
</dbReference>
<dbReference type="PANTHER" id="PTHR15020">
    <property type="entry name" value="FLAVIN REDUCTASE-RELATED"/>
    <property type="match status" value="1"/>
</dbReference>
<feature type="domain" description="NAD(P)-binding" evidence="1">
    <location>
        <begin position="12"/>
        <end position="208"/>
    </location>
</feature>
<dbReference type="EMBL" id="WBZJ01000002">
    <property type="protein sequence ID" value="KAB3520747.1"/>
    <property type="molecule type" value="Genomic_DNA"/>
</dbReference>
<accession>A0ABQ6VCU7</accession>
<evidence type="ECO:0000313" key="3">
    <source>
        <dbReference type="Proteomes" id="UP000436181"/>
    </source>
</evidence>
<dbReference type="PANTHER" id="PTHR15020:SF50">
    <property type="entry name" value="UPF0659 PROTEIN YMR090W"/>
    <property type="match status" value="1"/>
</dbReference>
<name>A0ABQ6VCU7_9CORY</name>
<comment type="caution">
    <text evidence="2">The sequence shown here is derived from an EMBL/GenBank/DDBJ whole genome shotgun (WGS) entry which is preliminary data.</text>
</comment>
<reference evidence="2 3" key="1">
    <citation type="submission" date="2019-10" db="EMBL/GenBank/DDBJ databases">
        <title>Corynebacterium sp novel species isolated from the respiratory tract of Marmot.</title>
        <authorList>
            <person name="Zhang G."/>
        </authorList>
    </citation>
    <scope>NUCLEOTIDE SEQUENCE [LARGE SCALE GENOMIC DNA]</scope>
    <source>
        <strain evidence="2 3">336</strain>
    </source>
</reference>
<dbReference type="Proteomes" id="UP000436181">
    <property type="component" value="Unassembled WGS sequence"/>
</dbReference>
<dbReference type="RefSeq" id="WP_151844327.1">
    <property type="nucleotide sequence ID" value="NZ_WBZJ01000002.1"/>
</dbReference>
<sequence>MTTSTKKVLYIGGHGKIGLLSTKKLSAQGHKVHSLVRNPDYTADVNEVGGEVVLADITKLSVDEWADLLTSFDDVVWGAGNGGRGGADVTWAVDRDGALATIEALEKLQSEGRHVPRYFMISYLGATTNTAEESSESWYAYVESKKAVDLRLAETSLPYFILGPATLTDEDAAGITVLPQPLNKDTLPEESELKTSRELVADVVTELVGRDEFPSQSPLEFIDGEDAVSSI</sequence>
<dbReference type="SUPFAM" id="SSF51735">
    <property type="entry name" value="NAD(P)-binding Rossmann-fold domains"/>
    <property type="match status" value="1"/>
</dbReference>
<dbReference type="InterPro" id="IPR016040">
    <property type="entry name" value="NAD(P)-bd_dom"/>
</dbReference>